<keyword evidence="15" id="KW-0325">Glycoprotein</keyword>
<gene>
    <name evidence="19" type="ORF">ZIOFF_046858</name>
</gene>
<keyword evidence="4" id="KW-0433">Leucine-rich repeat</keyword>
<accession>A0A8J5FU00</accession>
<dbReference type="Proteomes" id="UP000734854">
    <property type="component" value="Unassembled WGS sequence"/>
</dbReference>
<keyword evidence="3" id="KW-0723">Serine/threonine-protein kinase</keyword>
<keyword evidence="11" id="KW-0067">ATP-binding</keyword>
<dbReference type="EC" id="2.7.11.1" evidence="2"/>
<evidence type="ECO:0000256" key="12">
    <source>
        <dbReference type="ARBA" id="ARBA00022989"/>
    </source>
</evidence>
<keyword evidence="9" id="KW-0547">Nucleotide-binding</keyword>
<dbReference type="PROSITE" id="PS00108">
    <property type="entry name" value="PROTEIN_KINASE_ST"/>
    <property type="match status" value="1"/>
</dbReference>
<evidence type="ECO:0000256" key="11">
    <source>
        <dbReference type="ARBA" id="ARBA00022840"/>
    </source>
</evidence>
<reference evidence="19 20" key="1">
    <citation type="submission" date="2020-08" db="EMBL/GenBank/DDBJ databases">
        <title>Plant Genome Project.</title>
        <authorList>
            <person name="Zhang R.-G."/>
        </authorList>
    </citation>
    <scope>NUCLEOTIDE SEQUENCE [LARGE SCALE GENOMIC DNA]</scope>
    <source>
        <tissue evidence="19">Rhizome</tissue>
    </source>
</reference>
<comment type="catalytic activity">
    <reaction evidence="16">
        <text>L-threonyl-[protein] + ATP = O-phospho-L-threonyl-[protein] + ADP + H(+)</text>
        <dbReference type="Rhea" id="RHEA:46608"/>
        <dbReference type="Rhea" id="RHEA-COMP:11060"/>
        <dbReference type="Rhea" id="RHEA-COMP:11605"/>
        <dbReference type="ChEBI" id="CHEBI:15378"/>
        <dbReference type="ChEBI" id="CHEBI:30013"/>
        <dbReference type="ChEBI" id="CHEBI:30616"/>
        <dbReference type="ChEBI" id="CHEBI:61977"/>
        <dbReference type="ChEBI" id="CHEBI:456216"/>
        <dbReference type="EC" id="2.7.11.1"/>
    </reaction>
</comment>
<keyword evidence="7" id="KW-0732">Signal</keyword>
<evidence type="ECO:0000256" key="5">
    <source>
        <dbReference type="ARBA" id="ARBA00022679"/>
    </source>
</evidence>
<evidence type="ECO:0000256" key="8">
    <source>
        <dbReference type="ARBA" id="ARBA00022737"/>
    </source>
</evidence>
<keyword evidence="6" id="KW-0812">Transmembrane</keyword>
<sequence length="244" mass="28209">MGQNGQQEFKTEIDVLRKVRHQNLVALLEYCVDCQERLLVYEFMSEGTLGHHLFEWENRNALPLIWKQQLVISLDIARGIEYLHSLAQEIFIHRDLKHANILLDKDLNAKVSDFGLVKLATHNKMSMTTKVAITFGYLAPEYAMSAKVDVYAFGVISLEIISGRKVLAESFLPDDNLVSVFRKEFTQEKNKILNYMADRVFELDDETQKSLMEVADLAWHCTCREPYQRPYMSHIVTLSPLIEP</sequence>
<dbReference type="PROSITE" id="PS50011">
    <property type="entry name" value="PROTEIN_KINASE_DOM"/>
    <property type="match status" value="1"/>
</dbReference>
<evidence type="ECO:0000256" key="3">
    <source>
        <dbReference type="ARBA" id="ARBA00022527"/>
    </source>
</evidence>
<dbReference type="InterPro" id="IPR011009">
    <property type="entry name" value="Kinase-like_dom_sf"/>
</dbReference>
<dbReference type="EMBL" id="JACMSC010000013">
    <property type="protein sequence ID" value="KAG6491917.1"/>
    <property type="molecule type" value="Genomic_DNA"/>
</dbReference>
<dbReference type="GO" id="GO:0004674">
    <property type="term" value="F:protein serine/threonine kinase activity"/>
    <property type="evidence" value="ECO:0007669"/>
    <property type="project" value="UniProtKB-KW"/>
</dbReference>
<evidence type="ECO:0000256" key="7">
    <source>
        <dbReference type="ARBA" id="ARBA00022729"/>
    </source>
</evidence>
<evidence type="ECO:0000256" key="13">
    <source>
        <dbReference type="ARBA" id="ARBA00023136"/>
    </source>
</evidence>
<comment type="caution">
    <text evidence="19">The sequence shown here is derived from an EMBL/GenBank/DDBJ whole genome shotgun (WGS) entry which is preliminary data.</text>
</comment>
<comment type="subcellular location">
    <subcellularLocation>
        <location evidence="1">Membrane</location>
        <topology evidence="1">Single-pass membrane protein</topology>
    </subcellularLocation>
</comment>
<dbReference type="InterPro" id="IPR052422">
    <property type="entry name" value="Auxin_Ser/Thr_Kinase"/>
</dbReference>
<evidence type="ECO:0000259" key="18">
    <source>
        <dbReference type="PROSITE" id="PS50011"/>
    </source>
</evidence>
<dbReference type="SMART" id="SM00220">
    <property type="entry name" value="S_TKc"/>
    <property type="match status" value="1"/>
</dbReference>
<dbReference type="Pfam" id="PF07714">
    <property type="entry name" value="PK_Tyr_Ser-Thr"/>
    <property type="match status" value="1"/>
</dbReference>
<evidence type="ECO:0000256" key="1">
    <source>
        <dbReference type="ARBA" id="ARBA00004167"/>
    </source>
</evidence>
<dbReference type="Gene3D" id="3.30.200.20">
    <property type="entry name" value="Phosphorylase Kinase, domain 1"/>
    <property type="match status" value="1"/>
</dbReference>
<evidence type="ECO:0000256" key="2">
    <source>
        <dbReference type="ARBA" id="ARBA00012513"/>
    </source>
</evidence>
<dbReference type="FunFam" id="1.10.510.10:FF:001023">
    <property type="entry name" value="Os07g0541700 protein"/>
    <property type="match status" value="1"/>
</dbReference>
<keyword evidence="13" id="KW-0472">Membrane</keyword>
<protein>
    <recommendedName>
        <fullName evidence="2">non-specific serine/threonine protein kinase</fullName>
        <ecNumber evidence="2">2.7.11.1</ecNumber>
    </recommendedName>
</protein>
<dbReference type="InterPro" id="IPR001245">
    <property type="entry name" value="Ser-Thr/Tyr_kinase_cat_dom"/>
</dbReference>
<dbReference type="Gene3D" id="1.10.510.10">
    <property type="entry name" value="Transferase(Phosphotransferase) domain 1"/>
    <property type="match status" value="1"/>
</dbReference>
<evidence type="ECO:0000256" key="10">
    <source>
        <dbReference type="ARBA" id="ARBA00022777"/>
    </source>
</evidence>
<dbReference type="PANTHER" id="PTHR47986">
    <property type="entry name" value="OSJNBA0070M12.3 PROTEIN"/>
    <property type="match status" value="1"/>
</dbReference>
<name>A0A8J5FU00_ZINOF</name>
<keyword evidence="14" id="KW-0675">Receptor</keyword>
<comment type="catalytic activity">
    <reaction evidence="17">
        <text>L-seryl-[protein] + ATP = O-phospho-L-seryl-[protein] + ADP + H(+)</text>
        <dbReference type="Rhea" id="RHEA:17989"/>
        <dbReference type="Rhea" id="RHEA-COMP:9863"/>
        <dbReference type="Rhea" id="RHEA-COMP:11604"/>
        <dbReference type="ChEBI" id="CHEBI:15378"/>
        <dbReference type="ChEBI" id="CHEBI:29999"/>
        <dbReference type="ChEBI" id="CHEBI:30616"/>
        <dbReference type="ChEBI" id="CHEBI:83421"/>
        <dbReference type="ChEBI" id="CHEBI:456216"/>
        <dbReference type="EC" id="2.7.11.1"/>
    </reaction>
</comment>
<organism evidence="19 20">
    <name type="scientific">Zingiber officinale</name>
    <name type="common">Ginger</name>
    <name type="synonym">Amomum zingiber</name>
    <dbReference type="NCBI Taxonomy" id="94328"/>
    <lineage>
        <taxon>Eukaryota</taxon>
        <taxon>Viridiplantae</taxon>
        <taxon>Streptophyta</taxon>
        <taxon>Embryophyta</taxon>
        <taxon>Tracheophyta</taxon>
        <taxon>Spermatophyta</taxon>
        <taxon>Magnoliopsida</taxon>
        <taxon>Liliopsida</taxon>
        <taxon>Zingiberales</taxon>
        <taxon>Zingiberaceae</taxon>
        <taxon>Zingiber</taxon>
    </lineage>
</organism>
<dbReference type="InterPro" id="IPR008271">
    <property type="entry name" value="Ser/Thr_kinase_AS"/>
</dbReference>
<evidence type="ECO:0000256" key="4">
    <source>
        <dbReference type="ARBA" id="ARBA00022614"/>
    </source>
</evidence>
<keyword evidence="20" id="KW-1185">Reference proteome</keyword>
<keyword evidence="8" id="KW-0677">Repeat</keyword>
<evidence type="ECO:0000313" key="20">
    <source>
        <dbReference type="Proteomes" id="UP000734854"/>
    </source>
</evidence>
<keyword evidence="5" id="KW-0808">Transferase</keyword>
<dbReference type="GO" id="GO:0016020">
    <property type="term" value="C:membrane"/>
    <property type="evidence" value="ECO:0007669"/>
    <property type="project" value="UniProtKB-SubCell"/>
</dbReference>
<evidence type="ECO:0000256" key="17">
    <source>
        <dbReference type="ARBA" id="ARBA00048679"/>
    </source>
</evidence>
<evidence type="ECO:0000313" key="19">
    <source>
        <dbReference type="EMBL" id="KAG6491917.1"/>
    </source>
</evidence>
<feature type="domain" description="Protein kinase" evidence="18">
    <location>
        <begin position="1"/>
        <end position="242"/>
    </location>
</feature>
<evidence type="ECO:0000256" key="9">
    <source>
        <dbReference type="ARBA" id="ARBA00022741"/>
    </source>
</evidence>
<dbReference type="SUPFAM" id="SSF56112">
    <property type="entry name" value="Protein kinase-like (PK-like)"/>
    <property type="match status" value="1"/>
</dbReference>
<dbReference type="AlphaFoldDB" id="A0A8J5FU00"/>
<dbReference type="GO" id="GO:0005524">
    <property type="term" value="F:ATP binding"/>
    <property type="evidence" value="ECO:0007669"/>
    <property type="project" value="UniProtKB-KW"/>
</dbReference>
<evidence type="ECO:0000256" key="6">
    <source>
        <dbReference type="ARBA" id="ARBA00022692"/>
    </source>
</evidence>
<evidence type="ECO:0000256" key="14">
    <source>
        <dbReference type="ARBA" id="ARBA00023170"/>
    </source>
</evidence>
<keyword evidence="12" id="KW-1133">Transmembrane helix</keyword>
<evidence type="ECO:0000256" key="16">
    <source>
        <dbReference type="ARBA" id="ARBA00047899"/>
    </source>
</evidence>
<dbReference type="InterPro" id="IPR000719">
    <property type="entry name" value="Prot_kinase_dom"/>
</dbReference>
<evidence type="ECO:0000256" key="15">
    <source>
        <dbReference type="ARBA" id="ARBA00023180"/>
    </source>
</evidence>
<dbReference type="PIRSF" id="PIRSF000654">
    <property type="entry name" value="Integrin-linked_kinase"/>
    <property type="match status" value="1"/>
</dbReference>
<dbReference type="PANTHER" id="PTHR47986:SF34">
    <property type="entry name" value="RECEPTOR-LIKE KINASE TMK2"/>
    <property type="match status" value="1"/>
</dbReference>
<keyword evidence="10" id="KW-0418">Kinase</keyword>
<proteinExistence type="predicted"/>